<dbReference type="AlphaFoldDB" id="A0A1V6PDI0"/>
<keyword evidence="3" id="KW-1185">Reference proteome</keyword>
<dbReference type="Proteomes" id="UP000191522">
    <property type="component" value="Unassembled WGS sequence"/>
</dbReference>
<accession>A0A1V6PDI0</accession>
<organism evidence="2 3">
    <name type="scientific">Penicillium decumbens</name>
    <dbReference type="NCBI Taxonomy" id="69771"/>
    <lineage>
        <taxon>Eukaryota</taxon>
        <taxon>Fungi</taxon>
        <taxon>Dikarya</taxon>
        <taxon>Ascomycota</taxon>
        <taxon>Pezizomycotina</taxon>
        <taxon>Eurotiomycetes</taxon>
        <taxon>Eurotiomycetidae</taxon>
        <taxon>Eurotiales</taxon>
        <taxon>Aspergillaceae</taxon>
        <taxon>Penicillium</taxon>
    </lineage>
</organism>
<protein>
    <submittedName>
        <fullName evidence="2">Uncharacterized protein</fullName>
    </submittedName>
</protein>
<gene>
    <name evidence="2" type="ORF">PENDEC_c009G01437</name>
</gene>
<sequence>MIDNHSSPKRLQIHFLMTSTSMDPSLFPRSRETQSVRAQQQRQEEKQQQEWKYQENQWSPNQTLAMHMDSAGHPVPDPVTDASKGKTYQNFDDDADVFEAMMSELD</sequence>
<name>A0A1V6PDI0_PENDC</name>
<feature type="region of interest" description="Disordered" evidence="1">
    <location>
        <begin position="20"/>
        <end position="50"/>
    </location>
</feature>
<proteinExistence type="predicted"/>
<comment type="caution">
    <text evidence="2">The sequence shown here is derived from an EMBL/GenBank/DDBJ whole genome shotgun (WGS) entry which is preliminary data.</text>
</comment>
<evidence type="ECO:0000313" key="3">
    <source>
        <dbReference type="Proteomes" id="UP000191522"/>
    </source>
</evidence>
<dbReference type="EMBL" id="MDYL01000009">
    <property type="protein sequence ID" value="OQD74807.1"/>
    <property type="molecule type" value="Genomic_DNA"/>
</dbReference>
<evidence type="ECO:0000313" key="2">
    <source>
        <dbReference type="EMBL" id="OQD74807.1"/>
    </source>
</evidence>
<feature type="region of interest" description="Disordered" evidence="1">
    <location>
        <begin position="67"/>
        <end position="88"/>
    </location>
</feature>
<reference evidence="3" key="1">
    <citation type="journal article" date="2017" name="Nat. Microbiol.">
        <title>Global analysis of biosynthetic gene clusters reveals vast potential of secondary metabolite production in Penicillium species.</title>
        <authorList>
            <person name="Nielsen J.C."/>
            <person name="Grijseels S."/>
            <person name="Prigent S."/>
            <person name="Ji B."/>
            <person name="Dainat J."/>
            <person name="Nielsen K.F."/>
            <person name="Frisvad J.C."/>
            <person name="Workman M."/>
            <person name="Nielsen J."/>
        </authorList>
    </citation>
    <scope>NUCLEOTIDE SEQUENCE [LARGE SCALE GENOMIC DNA]</scope>
    <source>
        <strain evidence="3">IBT 11843</strain>
    </source>
</reference>
<evidence type="ECO:0000256" key="1">
    <source>
        <dbReference type="SAM" id="MobiDB-lite"/>
    </source>
</evidence>
<dbReference type="OrthoDB" id="4356181at2759"/>